<comment type="caution">
    <text evidence="3">The sequence shown here is derived from an EMBL/GenBank/DDBJ whole genome shotgun (WGS) entry which is preliminary data.</text>
</comment>
<evidence type="ECO:0000313" key="3">
    <source>
        <dbReference type="EMBL" id="KAF2098397.1"/>
    </source>
</evidence>
<feature type="transmembrane region" description="Helical" evidence="2">
    <location>
        <begin position="466"/>
        <end position="490"/>
    </location>
</feature>
<feature type="region of interest" description="Disordered" evidence="1">
    <location>
        <begin position="256"/>
        <end position="275"/>
    </location>
</feature>
<feature type="transmembrane region" description="Helical" evidence="2">
    <location>
        <begin position="163"/>
        <end position="184"/>
    </location>
</feature>
<protein>
    <submittedName>
        <fullName evidence="3">Uncharacterized protein</fullName>
    </submittedName>
</protein>
<keyword evidence="2" id="KW-1133">Transmembrane helix</keyword>
<accession>A0A9P4M8I9</accession>
<keyword evidence="4" id="KW-1185">Reference proteome</keyword>
<evidence type="ECO:0000256" key="1">
    <source>
        <dbReference type="SAM" id="MobiDB-lite"/>
    </source>
</evidence>
<dbReference type="OrthoDB" id="3945378at2759"/>
<evidence type="ECO:0000256" key="2">
    <source>
        <dbReference type="SAM" id="Phobius"/>
    </source>
</evidence>
<dbReference type="Proteomes" id="UP000799772">
    <property type="component" value="Unassembled WGS sequence"/>
</dbReference>
<feature type="transmembrane region" description="Helical" evidence="2">
    <location>
        <begin position="119"/>
        <end position="138"/>
    </location>
</feature>
<sequence length="578" mass="65778">MPAPDANAYAPGIPRSEYGFQGNQDIYGVGIRAGYYTQAFAVWTANFFVPHEAPFLHSVNIMFMIAMLVGLVFLVDDPENTWAVEPFMLLNITYSIAWIGTCSPVLSDALPWESTLKDGLVRQVSFLGLDGFAAWYWFIGLPKMKPTVGDLGTMVYWWNQGPLFGWVRVANQVVTVMSIVFRFIDMGCRGMVEYQQHKLRRELTVESLKEHAKYWMPLSQPEKSIIEFSRPEPCCEKKDRESQDASMTNDCEIEPCIPSASSRNRSEKSLGSQLKEFERRDTEATLVMDKLNDKDIVVQELAISPTTPTLSPTSTFPITVQSTISRQPTFSVPPVSHNGKLVYHPSLSELNRANDFFNLIISANKRWPWYCDFMLFWYYLAAIVPLFLYDVLSGNFHPRLMIPIMQYINAQPNVVWHHGVRTICSILRHPPAHKASIDWRALTLLVRFKLTLDPPAPFTKGRKLLVMWHGLSFGIMLAIGTELTIQWNYIKGIQSLGSVGQLIPMALGVGGLVKVIWGAFVGDEEWCGKQCAVKLRKMKWRDVALMWVEANEAWAREREKVQQYRAAGDQFPEKKETV</sequence>
<dbReference type="EMBL" id="ML978127">
    <property type="protein sequence ID" value="KAF2098397.1"/>
    <property type="molecule type" value="Genomic_DNA"/>
</dbReference>
<reference evidence="3" key="1">
    <citation type="journal article" date="2020" name="Stud. Mycol.">
        <title>101 Dothideomycetes genomes: a test case for predicting lifestyles and emergence of pathogens.</title>
        <authorList>
            <person name="Haridas S."/>
            <person name="Albert R."/>
            <person name="Binder M."/>
            <person name="Bloem J."/>
            <person name="Labutti K."/>
            <person name="Salamov A."/>
            <person name="Andreopoulos B."/>
            <person name="Baker S."/>
            <person name="Barry K."/>
            <person name="Bills G."/>
            <person name="Bluhm B."/>
            <person name="Cannon C."/>
            <person name="Castanera R."/>
            <person name="Culley D."/>
            <person name="Daum C."/>
            <person name="Ezra D."/>
            <person name="Gonzalez J."/>
            <person name="Henrissat B."/>
            <person name="Kuo A."/>
            <person name="Liang C."/>
            <person name="Lipzen A."/>
            <person name="Lutzoni F."/>
            <person name="Magnuson J."/>
            <person name="Mondo S."/>
            <person name="Nolan M."/>
            <person name="Ohm R."/>
            <person name="Pangilinan J."/>
            <person name="Park H.-J."/>
            <person name="Ramirez L."/>
            <person name="Alfaro M."/>
            <person name="Sun H."/>
            <person name="Tritt A."/>
            <person name="Yoshinaga Y."/>
            <person name="Zwiers L.-H."/>
            <person name="Turgeon B."/>
            <person name="Goodwin S."/>
            <person name="Spatafora J."/>
            <person name="Crous P."/>
            <person name="Grigoriev I."/>
        </authorList>
    </citation>
    <scope>NUCLEOTIDE SEQUENCE</scope>
    <source>
        <strain evidence="3">CBS 133067</strain>
    </source>
</reference>
<proteinExistence type="predicted"/>
<gene>
    <name evidence="3" type="ORF">NA57DRAFT_77190</name>
</gene>
<name>A0A9P4M8I9_9PEZI</name>
<feature type="transmembrane region" description="Helical" evidence="2">
    <location>
        <begin position="502"/>
        <end position="520"/>
    </location>
</feature>
<dbReference type="AlphaFoldDB" id="A0A9P4M8I9"/>
<organism evidence="3 4">
    <name type="scientific">Rhizodiscina lignyota</name>
    <dbReference type="NCBI Taxonomy" id="1504668"/>
    <lineage>
        <taxon>Eukaryota</taxon>
        <taxon>Fungi</taxon>
        <taxon>Dikarya</taxon>
        <taxon>Ascomycota</taxon>
        <taxon>Pezizomycotina</taxon>
        <taxon>Dothideomycetes</taxon>
        <taxon>Pleosporomycetidae</taxon>
        <taxon>Aulographales</taxon>
        <taxon>Rhizodiscinaceae</taxon>
        <taxon>Rhizodiscina</taxon>
    </lineage>
</organism>
<feature type="transmembrane region" description="Helical" evidence="2">
    <location>
        <begin position="369"/>
        <end position="389"/>
    </location>
</feature>
<keyword evidence="2" id="KW-0472">Membrane</keyword>
<feature type="transmembrane region" description="Helical" evidence="2">
    <location>
        <begin position="55"/>
        <end position="75"/>
    </location>
</feature>
<keyword evidence="2" id="KW-0812">Transmembrane</keyword>
<feature type="transmembrane region" description="Helical" evidence="2">
    <location>
        <begin position="87"/>
        <end position="107"/>
    </location>
</feature>
<evidence type="ECO:0000313" key="4">
    <source>
        <dbReference type="Proteomes" id="UP000799772"/>
    </source>
</evidence>